<dbReference type="OrthoDB" id="5597935at2759"/>
<sequence>MDIDEEVDIWYQVEGRASALIEGFTGQFVNALLEEIVVKEKLQVAASTLQPFVKKQNSDEKKSLRELEDELCRSQTLNFKDLVTKHDIWRRNPIIIRLPAGTSATPIKMKIEDAFPNGLPYKGPSSLLYTVGLNWKYQLHPDLKRLLRRHLKAHYEHYNQKQFDKTNIPLFLFLSGAGTGKSRNGSEFHQTALSCLQEEDYELRERINKAWVFHVSFENGTSILPNDESSAYRAVGNRMLLQLLANDTSDMQLADIIDNYEQPDPWQVLRLVAKFKSMSLKEEATVILVVDGLQTVMKTPADGHEAGSDFYQTLTNIADLALKGAFLIPCCTATVTNPVDDALKYTHWNHVVLPMATLESPEIYQNGIWKKVFDEDDHLIKILVSDCGGHGRALESLQEVLQENDIKSANVDLLMNNLYEKLHNRYSEAVKISTREAQAIARAALTHTKLEFNEIVPGTDRLPYKLAIPGLVRYYQPGSGTSGYFDLPYIWIWIMSYKPNEDRDMLLTNWHFCDYGEHQSKMDSRYPPGSQFWQHFEHFAATFRCLKSKVLDEGGLTNISTVHAGARLNGDAQFINHHLELEVSSYQQDTKSASYPSNMPWNIACEYETVDISQGRHCILNGTSAPNGDSFLCLDSTPAMNEVHQCKLLKSTSITEADYLTERAKSASANDFFILYTTKRNVDVNLPNLSAIVDGSNWKDYFGPFAGRAFIFANEGVLNINNCSRTDLIRMRNIGEGKADTILKERSKRKFDSVEDARSRTTGIGMNTFKQFRYC</sequence>
<evidence type="ECO:0000313" key="1">
    <source>
        <dbReference type="EMBL" id="CAG8598257.1"/>
    </source>
</evidence>
<accession>A0A9N9CCA8</accession>
<comment type="caution">
    <text evidence="1">The sequence shown here is derived from an EMBL/GenBank/DDBJ whole genome shotgun (WGS) entry which is preliminary data.</text>
</comment>
<reference evidence="1" key="1">
    <citation type="submission" date="2021-06" db="EMBL/GenBank/DDBJ databases">
        <authorList>
            <person name="Kallberg Y."/>
            <person name="Tangrot J."/>
            <person name="Rosling A."/>
        </authorList>
    </citation>
    <scope>NUCLEOTIDE SEQUENCE</scope>
    <source>
        <strain evidence="1">BR232B</strain>
    </source>
</reference>
<dbReference type="Gene3D" id="1.10.150.320">
    <property type="entry name" value="Photosystem II 12 kDa extrinsic protein"/>
    <property type="match status" value="1"/>
</dbReference>
<keyword evidence="2" id="KW-1185">Reference proteome</keyword>
<organism evidence="1 2">
    <name type="scientific">Paraglomus brasilianum</name>
    <dbReference type="NCBI Taxonomy" id="144538"/>
    <lineage>
        <taxon>Eukaryota</taxon>
        <taxon>Fungi</taxon>
        <taxon>Fungi incertae sedis</taxon>
        <taxon>Mucoromycota</taxon>
        <taxon>Glomeromycotina</taxon>
        <taxon>Glomeromycetes</taxon>
        <taxon>Paraglomerales</taxon>
        <taxon>Paraglomeraceae</taxon>
        <taxon>Paraglomus</taxon>
    </lineage>
</organism>
<dbReference type="AlphaFoldDB" id="A0A9N9CCA8"/>
<dbReference type="SUPFAM" id="SSF81585">
    <property type="entry name" value="PsbU/PolX domain-like"/>
    <property type="match status" value="1"/>
</dbReference>
<protein>
    <submittedName>
        <fullName evidence="1">9357_t:CDS:1</fullName>
    </submittedName>
</protein>
<name>A0A9N9CCA8_9GLOM</name>
<evidence type="ECO:0000313" key="2">
    <source>
        <dbReference type="Proteomes" id="UP000789739"/>
    </source>
</evidence>
<proteinExistence type="predicted"/>
<gene>
    <name evidence="1" type="ORF">PBRASI_LOCUS7497</name>
</gene>
<dbReference type="EMBL" id="CAJVPI010001163">
    <property type="protein sequence ID" value="CAG8598257.1"/>
    <property type="molecule type" value="Genomic_DNA"/>
</dbReference>
<dbReference type="Proteomes" id="UP000789739">
    <property type="component" value="Unassembled WGS sequence"/>
</dbReference>